<evidence type="ECO:0000313" key="2">
    <source>
        <dbReference type="EMBL" id="CDS01068.1"/>
    </source>
</evidence>
<protein>
    <submittedName>
        <fullName evidence="2">Uncharacterized protein</fullName>
    </submittedName>
</protein>
<gene>
    <name evidence="2" type="primary">SSCI57320.1</name>
    <name evidence="3" type="ORF">SPSC_00070</name>
</gene>
<reference evidence="4" key="2">
    <citation type="submission" date="2014-06" db="EMBL/GenBank/DDBJ databases">
        <authorList>
            <person name="Berkman P.J."/>
        </authorList>
    </citation>
    <scope>NUCLEOTIDE SEQUENCE [LARGE SCALE GENOMIC DNA]</scope>
</reference>
<keyword evidence="4" id="KW-1185">Reference proteome</keyword>
<feature type="chain" id="PRO_5015038946" evidence="1">
    <location>
        <begin position="25"/>
        <end position="196"/>
    </location>
</feature>
<dbReference type="EMBL" id="CCFA01003417">
    <property type="protein sequence ID" value="CDS01068.1"/>
    <property type="molecule type" value="Genomic_DNA"/>
</dbReference>
<feature type="signal peptide" evidence="1">
    <location>
        <begin position="1"/>
        <end position="24"/>
    </location>
</feature>
<reference evidence="2" key="3">
    <citation type="submission" date="2014-06" db="EMBL/GenBank/DDBJ databases">
        <authorList>
            <person name="Berkman J.Paul."/>
        </authorList>
    </citation>
    <scope>NUCLEOTIDE SEQUENCE [LARGE SCALE GENOMIC DNA]</scope>
</reference>
<sequence length="196" mass="22036">MRLVSFSLWSLLISIAILPSSVLCVQSYKQKIEIVKHMDRRYMQEDLFPSKLKEILSGRHAFHANYPHATVHPILSVLAPSMKHVVQHVRENPHSPRFFLLGEPYPGHRNRGFSAAFPIKYNNEVTGNHLFAFISVDQGEERPRLALHGFADVVQASGLENDVASTSFPGVANIEVGDVLSTTELFRNIPNGWPRA</sequence>
<reference evidence="3" key="1">
    <citation type="submission" date="2014-06" db="EMBL/GenBank/DDBJ databases">
        <authorList>
            <person name="Ju J."/>
            <person name="Zhang J."/>
        </authorList>
    </citation>
    <scope>NUCLEOTIDE SEQUENCE</scope>
    <source>
        <strain evidence="3">SscI8</strain>
    </source>
</reference>
<dbReference type="Proteomes" id="UP000242770">
    <property type="component" value="Unassembled WGS sequence"/>
</dbReference>
<name>A0A0F7S0C5_9BASI</name>
<keyword evidence="1" id="KW-0732">Signal</keyword>
<dbReference type="EMBL" id="LK056650">
    <property type="protein sequence ID" value="CDS81884.1"/>
    <property type="molecule type" value="Genomic_DNA"/>
</dbReference>
<evidence type="ECO:0000256" key="1">
    <source>
        <dbReference type="SAM" id="SignalP"/>
    </source>
</evidence>
<proteinExistence type="predicted"/>
<evidence type="ECO:0000313" key="3">
    <source>
        <dbReference type="EMBL" id="CDS81884.1"/>
    </source>
</evidence>
<accession>A0A0F7S0C5</accession>
<organism evidence="2 4">
    <name type="scientific">Sporisorium scitamineum</name>
    <dbReference type="NCBI Taxonomy" id="49012"/>
    <lineage>
        <taxon>Eukaryota</taxon>
        <taxon>Fungi</taxon>
        <taxon>Dikarya</taxon>
        <taxon>Basidiomycota</taxon>
        <taxon>Ustilaginomycotina</taxon>
        <taxon>Ustilaginomycetes</taxon>
        <taxon>Ustilaginales</taxon>
        <taxon>Ustilaginaceae</taxon>
        <taxon>Sporisorium</taxon>
    </lineage>
</organism>
<evidence type="ECO:0000313" key="4">
    <source>
        <dbReference type="Proteomes" id="UP000242770"/>
    </source>
</evidence>
<dbReference type="AlphaFoldDB" id="A0A0F7S0C5"/>